<evidence type="ECO:0000259" key="8">
    <source>
        <dbReference type="Pfam" id="PF12696"/>
    </source>
</evidence>
<dbReference type="Pfam" id="PF02534">
    <property type="entry name" value="T4SS-DNA_transf"/>
    <property type="match status" value="1"/>
</dbReference>
<keyword evidence="5" id="KW-1133">Transmembrane helix</keyword>
<dbReference type="PANTHER" id="PTHR37937">
    <property type="entry name" value="CONJUGATIVE TRANSFER: DNA TRANSPORT"/>
    <property type="match status" value="1"/>
</dbReference>
<dbReference type="EMBL" id="CP017298">
    <property type="protein sequence ID" value="AOS47691.1"/>
    <property type="molecule type" value="Genomic_DNA"/>
</dbReference>
<comment type="similarity">
    <text evidence="2">Belongs to the VirD4/TraG family.</text>
</comment>
<evidence type="ECO:0000313" key="9">
    <source>
        <dbReference type="EMBL" id="AOS47691.1"/>
    </source>
</evidence>
<dbReference type="CDD" id="cd01127">
    <property type="entry name" value="TrwB_TraG_TraD_VirD4"/>
    <property type="match status" value="2"/>
</dbReference>
<keyword evidence="4" id="KW-0812">Transmembrane</keyword>
<gene>
    <name evidence="9" type="ORF">BH719_07390</name>
</gene>
<evidence type="ECO:0000256" key="3">
    <source>
        <dbReference type="ARBA" id="ARBA00022475"/>
    </source>
</evidence>
<accession>A0A1D8B3G5</accession>
<keyword evidence="10" id="KW-1185">Reference proteome</keyword>
<evidence type="ECO:0000256" key="7">
    <source>
        <dbReference type="SAM" id="MobiDB-lite"/>
    </source>
</evidence>
<dbReference type="Pfam" id="PF12696">
    <property type="entry name" value="TraG-D_C"/>
    <property type="match status" value="1"/>
</dbReference>
<dbReference type="STRING" id="178339.BH719_07390"/>
<dbReference type="InterPro" id="IPR027417">
    <property type="entry name" value="P-loop_NTPase"/>
</dbReference>
<dbReference type="KEGG" id="phon:BH719_07390"/>
<dbReference type="InterPro" id="IPR032689">
    <property type="entry name" value="TraG-D_C"/>
</dbReference>
<dbReference type="InterPro" id="IPR051539">
    <property type="entry name" value="T4SS-coupling_protein"/>
</dbReference>
<evidence type="ECO:0000256" key="2">
    <source>
        <dbReference type="ARBA" id="ARBA00008806"/>
    </source>
</evidence>
<dbReference type="SUPFAM" id="SSF52540">
    <property type="entry name" value="P-loop containing nucleoside triphosphate hydrolases"/>
    <property type="match status" value="1"/>
</dbReference>
<keyword evidence="3" id="KW-1003">Cell membrane</keyword>
<dbReference type="RefSeq" id="WP_009744195.1">
    <property type="nucleotide sequence ID" value="NZ_CP017298.1"/>
</dbReference>
<dbReference type="Proteomes" id="UP000095214">
    <property type="component" value="Chromosome"/>
</dbReference>
<organism evidence="9 10">
    <name type="scientific">Pauljensenia hongkongensis</name>
    <dbReference type="NCBI Taxonomy" id="178339"/>
    <lineage>
        <taxon>Bacteria</taxon>
        <taxon>Bacillati</taxon>
        <taxon>Actinomycetota</taxon>
        <taxon>Actinomycetes</taxon>
        <taxon>Actinomycetales</taxon>
        <taxon>Actinomycetaceae</taxon>
        <taxon>Pauljensenia</taxon>
    </lineage>
</organism>
<dbReference type="InterPro" id="IPR003688">
    <property type="entry name" value="TraG/VirD4"/>
</dbReference>
<name>A0A1D8B3G5_9ACTO</name>
<dbReference type="PANTHER" id="PTHR37937:SF1">
    <property type="entry name" value="CONJUGATIVE TRANSFER: DNA TRANSPORT"/>
    <property type="match status" value="1"/>
</dbReference>
<dbReference type="GO" id="GO:0005886">
    <property type="term" value="C:plasma membrane"/>
    <property type="evidence" value="ECO:0007669"/>
    <property type="project" value="UniProtKB-SubCell"/>
</dbReference>
<feature type="compositionally biased region" description="Low complexity" evidence="7">
    <location>
        <begin position="301"/>
        <end position="318"/>
    </location>
</feature>
<evidence type="ECO:0000313" key="10">
    <source>
        <dbReference type="Proteomes" id="UP000095214"/>
    </source>
</evidence>
<keyword evidence="6" id="KW-0472">Membrane</keyword>
<protein>
    <submittedName>
        <fullName evidence="9">Conjugal transfer protein TraG</fullName>
    </submittedName>
</protein>
<feature type="domain" description="TraD/TraG TraM recognition site" evidence="8">
    <location>
        <begin position="476"/>
        <end position="594"/>
    </location>
</feature>
<evidence type="ECO:0000256" key="5">
    <source>
        <dbReference type="ARBA" id="ARBA00022989"/>
    </source>
</evidence>
<feature type="compositionally biased region" description="Pro residues" evidence="7">
    <location>
        <begin position="338"/>
        <end position="351"/>
    </location>
</feature>
<dbReference type="Gene3D" id="3.40.50.300">
    <property type="entry name" value="P-loop containing nucleotide triphosphate hydrolases"/>
    <property type="match status" value="1"/>
</dbReference>
<dbReference type="AlphaFoldDB" id="A0A1D8B3G5"/>
<comment type="subcellular location">
    <subcellularLocation>
        <location evidence="1">Cell membrane</location>
        <topology evidence="1">Multi-pass membrane protein</topology>
    </subcellularLocation>
</comment>
<sequence length="618" mass="65196">MDKSRVRTPVVVGVLCVLAWAIGDKISYQVRAIVRGGGTAGDVLDGFWKDLPVLTHFSFDGPDVLAGMIAAASVLLAVVYRIGARTNIRAHQEHGSARWGGPRDIRPMVDPDPARNLLFTRTECLSLDTRATRRNLNALVVGASGTGKTSRFVVPNLLQASTSYVVTDPGGRVKAATEGRLRANGYEIRTLDLVNPAAHGDSFNPFAHIDAGNAEVELLILVDALMANTAPMPGALHDALSDNAERALLAALCAQAYASDPHGASLGAVADLLAQLDAADGDGRALFARGAPAEDAPPPGAATAAGPAQPPAVGTGAADGPLALGEPPRTAGRSEPDPLMPPVPPAAPPFPGGAHTAPVGPEWPLDDETAVRREQIREFARSQYAAYSQGPDSTRLAVRASLGSRLAPLRIVSIRRALSSDTIGTELIGQRKTAVFLVVPDSHRSLDFLVSLFYDLVVRVNSAAADRSPGGRLPVPVQCFMDDFATVGRIPGFEAKLGVMGKRGISACVIVQTYSQGRALYGDDWEGIVGNCDSKLFMGGDEETTLRWIVGRLGRETIDTVDSATVKGSVGAFSQSWRRLGRELLTADELAGLDPGRCVFTLRGLPPFLSDKLPAQDR</sequence>
<reference evidence="9 10" key="1">
    <citation type="submission" date="2016-09" db="EMBL/GenBank/DDBJ databases">
        <title>Complete genome sequence of Actinomyces hongkongensis HKU8.</title>
        <authorList>
            <person name="Gao Y.-X."/>
            <person name="Zhou Y.-Y."/>
            <person name="Xie Y."/>
            <person name="Wang M."/>
            <person name="Wang S.-J."/>
            <person name="Shen S.-G."/>
        </authorList>
    </citation>
    <scope>NUCLEOTIDE SEQUENCE [LARGE SCALE GENOMIC DNA]</scope>
    <source>
        <strain evidence="9 10">HKU8</strain>
    </source>
</reference>
<evidence type="ECO:0000256" key="6">
    <source>
        <dbReference type="ARBA" id="ARBA00023136"/>
    </source>
</evidence>
<evidence type="ECO:0000256" key="1">
    <source>
        <dbReference type="ARBA" id="ARBA00004651"/>
    </source>
</evidence>
<feature type="region of interest" description="Disordered" evidence="7">
    <location>
        <begin position="289"/>
        <end position="364"/>
    </location>
</feature>
<proteinExistence type="inferred from homology"/>
<evidence type="ECO:0000256" key="4">
    <source>
        <dbReference type="ARBA" id="ARBA00022692"/>
    </source>
</evidence>